<feature type="region of interest" description="Disordered" evidence="1">
    <location>
        <begin position="27"/>
        <end position="62"/>
    </location>
</feature>
<evidence type="ECO:0008006" key="4">
    <source>
        <dbReference type="Google" id="ProtNLM"/>
    </source>
</evidence>
<dbReference type="PANTHER" id="PTHR33710">
    <property type="entry name" value="BNAC02G09200D PROTEIN"/>
    <property type="match status" value="1"/>
</dbReference>
<accession>A0A438BXP7</accession>
<comment type="caution">
    <text evidence="2">The sequence shown here is derived from an EMBL/GenBank/DDBJ whole genome shotgun (WGS) entry which is preliminary data.</text>
</comment>
<sequence length="408" mass="46076">MAVVFLVGKRGKSGQDVGISCPSGLGLSLGGKKPNETEVTLRREEDSSTKGKGKATSVLPEVQSSSSAKKEVKFGSKKLWTTLFPPSSDRQQGLRCRSRVGSDLRGSAITVLPSTPEIRGKELSFMGNYGLLVAENLEVISFSPTQSPPSSPSPSCDDVGTVGQISVAIHNLVVEEIQPAYPYQLTESINPIFLNHFAYKVSNLVTVSKGVYCELPIGYIPGGKQMFHRGLGSRKKRRVVKDFLRSEKPDVVMMQEQKRQSVIEGGNFNIIRRSSEKLGGSSLTPSMKDFDDFIRECELIDSPLWSTPFTWSNMQESLVCKRLDRFLYSNEWEQLFPQSLQEVLPRWTSDHWPIVLETNPFKWGPTPFRFENLWLQHPSFKESFRSWWRDFQGIGWEGHKFMRKLPIF</sequence>
<name>A0A438BXP7_VITVI</name>
<dbReference type="AlphaFoldDB" id="A0A438BXP7"/>
<dbReference type="Gene3D" id="3.60.10.10">
    <property type="entry name" value="Endonuclease/exonuclease/phosphatase"/>
    <property type="match status" value="1"/>
</dbReference>
<dbReference type="EMBL" id="QGNW01002601">
    <property type="protein sequence ID" value="RVW15380.1"/>
    <property type="molecule type" value="Genomic_DNA"/>
</dbReference>
<dbReference type="PANTHER" id="PTHR33710:SF71">
    <property type="entry name" value="ENDONUCLEASE_EXONUCLEASE_PHOSPHATASE DOMAIN-CONTAINING PROTEIN"/>
    <property type="match status" value="1"/>
</dbReference>
<dbReference type="SUPFAM" id="SSF56219">
    <property type="entry name" value="DNase I-like"/>
    <property type="match status" value="1"/>
</dbReference>
<organism evidence="2 3">
    <name type="scientific">Vitis vinifera</name>
    <name type="common">Grape</name>
    <dbReference type="NCBI Taxonomy" id="29760"/>
    <lineage>
        <taxon>Eukaryota</taxon>
        <taxon>Viridiplantae</taxon>
        <taxon>Streptophyta</taxon>
        <taxon>Embryophyta</taxon>
        <taxon>Tracheophyta</taxon>
        <taxon>Spermatophyta</taxon>
        <taxon>Magnoliopsida</taxon>
        <taxon>eudicotyledons</taxon>
        <taxon>Gunneridae</taxon>
        <taxon>Pentapetalae</taxon>
        <taxon>rosids</taxon>
        <taxon>Vitales</taxon>
        <taxon>Vitaceae</taxon>
        <taxon>Viteae</taxon>
        <taxon>Vitis</taxon>
    </lineage>
</organism>
<evidence type="ECO:0000256" key="1">
    <source>
        <dbReference type="SAM" id="MobiDB-lite"/>
    </source>
</evidence>
<proteinExistence type="predicted"/>
<dbReference type="Proteomes" id="UP000288805">
    <property type="component" value="Unassembled WGS sequence"/>
</dbReference>
<protein>
    <recommendedName>
        <fullName evidence="4">Endonuclease/exonuclease/phosphatase domain-containing protein</fullName>
    </recommendedName>
</protein>
<dbReference type="InterPro" id="IPR036691">
    <property type="entry name" value="Endo/exonu/phosph_ase_sf"/>
</dbReference>
<feature type="compositionally biased region" description="Basic and acidic residues" evidence="1">
    <location>
        <begin position="33"/>
        <end position="49"/>
    </location>
</feature>
<evidence type="ECO:0000313" key="2">
    <source>
        <dbReference type="EMBL" id="RVW15380.1"/>
    </source>
</evidence>
<gene>
    <name evidence="2" type="ORF">CK203_082622</name>
</gene>
<evidence type="ECO:0000313" key="3">
    <source>
        <dbReference type="Proteomes" id="UP000288805"/>
    </source>
</evidence>
<reference evidence="2 3" key="1">
    <citation type="journal article" date="2018" name="PLoS Genet.">
        <title>Population sequencing reveals clonal diversity and ancestral inbreeding in the grapevine cultivar Chardonnay.</title>
        <authorList>
            <person name="Roach M.J."/>
            <person name="Johnson D.L."/>
            <person name="Bohlmann J."/>
            <person name="van Vuuren H.J."/>
            <person name="Jones S.J."/>
            <person name="Pretorius I.S."/>
            <person name="Schmidt S.A."/>
            <person name="Borneman A.R."/>
        </authorList>
    </citation>
    <scope>NUCLEOTIDE SEQUENCE [LARGE SCALE GENOMIC DNA]</scope>
    <source>
        <strain evidence="3">cv. Chardonnay</strain>
        <tissue evidence="2">Leaf</tissue>
    </source>
</reference>